<dbReference type="Gene3D" id="1.10.260.40">
    <property type="entry name" value="lambda repressor-like DNA-binding domains"/>
    <property type="match status" value="1"/>
</dbReference>
<keyword evidence="6" id="KW-1185">Reference proteome</keyword>
<dbReference type="EMBL" id="PGVD01000028">
    <property type="protein sequence ID" value="PLR97093.1"/>
    <property type="molecule type" value="Genomic_DNA"/>
</dbReference>
<name>A0A2N5GM07_9BACI</name>
<comment type="caution">
    <text evidence="3">The sequence shown here is derived from an EMBL/GenBank/DDBJ whole genome shotgun (WGS) entry which is preliminary data.</text>
</comment>
<dbReference type="RefSeq" id="WP_101577318.1">
    <property type="nucleotide sequence ID" value="NZ_PGVA01000024.1"/>
</dbReference>
<dbReference type="CDD" id="cd00093">
    <property type="entry name" value="HTH_XRE"/>
    <property type="match status" value="1"/>
</dbReference>
<dbReference type="SMART" id="SM00530">
    <property type="entry name" value="HTH_XRE"/>
    <property type="match status" value="1"/>
</dbReference>
<protein>
    <submittedName>
        <fullName evidence="3">XRE family transcriptional regulator</fullName>
    </submittedName>
</protein>
<evidence type="ECO:0000313" key="5">
    <source>
        <dbReference type="Proteomes" id="UP000234951"/>
    </source>
</evidence>
<feature type="region of interest" description="Disordered" evidence="1">
    <location>
        <begin position="77"/>
        <end position="96"/>
    </location>
</feature>
<evidence type="ECO:0000256" key="1">
    <source>
        <dbReference type="SAM" id="MobiDB-lite"/>
    </source>
</evidence>
<evidence type="ECO:0000313" key="4">
    <source>
        <dbReference type="EMBL" id="PLR97093.1"/>
    </source>
</evidence>
<dbReference type="AlphaFoldDB" id="A0A2N5GM07"/>
<dbReference type="InterPro" id="IPR010982">
    <property type="entry name" value="Lambda_DNA-bd_dom_sf"/>
</dbReference>
<proteinExistence type="predicted"/>
<evidence type="ECO:0000259" key="2">
    <source>
        <dbReference type="PROSITE" id="PS50943"/>
    </source>
</evidence>
<feature type="domain" description="HTH cro/C1-type" evidence="2">
    <location>
        <begin position="6"/>
        <end position="60"/>
    </location>
</feature>
<reference evidence="4 6" key="2">
    <citation type="submission" date="2017-12" db="EMBL/GenBank/DDBJ databases">
        <title>Comparative Functional Genomics of Dry Heat Resistant strains isolated from the Viking Spacecraft.</title>
        <authorList>
            <person name="Seuylemezian A."/>
            <person name="Cooper K."/>
            <person name="Vaishampayan P."/>
        </authorList>
    </citation>
    <scope>NUCLEOTIDE SEQUENCE [LARGE SCALE GENOMIC DNA]</scope>
    <source>
        <strain evidence="4 6">ATCC 29669</strain>
    </source>
</reference>
<evidence type="ECO:0000313" key="6">
    <source>
        <dbReference type="Proteomes" id="UP000235114"/>
    </source>
</evidence>
<reference evidence="3 5" key="1">
    <citation type="submission" date="2017-11" db="EMBL/GenBank/DDBJ databases">
        <title>Comparitive Functional Genomics of Dry Heat Resistant strains isolated from the Viking Spacecraft.</title>
        <authorList>
            <person name="Seuylemezian A."/>
            <person name="Cooper K."/>
            <person name="Vaishampayan P."/>
        </authorList>
    </citation>
    <scope>NUCLEOTIDE SEQUENCE [LARGE SCALE GENOMIC DNA]</scope>
    <source>
        <strain evidence="3 5">M4.6</strain>
    </source>
</reference>
<accession>A0A2N5GM07</accession>
<feature type="compositionally biased region" description="Basic residues" evidence="1">
    <location>
        <begin position="87"/>
        <end position="96"/>
    </location>
</feature>
<dbReference type="SUPFAM" id="SSF47413">
    <property type="entry name" value="lambda repressor-like DNA-binding domains"/>
    <property type="match status" value="1"/>
</dbReference>
<dbReference type="EMBL" id="PGVA01000024">
    <property type="protein sequence ID" value="PLR82902.1"/>
    <property type="molecule type" value="Genomic_DNA"/>
</dbReference>
<dbReference type="Proteomes" id="UP000235114">
    <property type="component" value="Unassembled WGS sequence"/>
</dbReference>
<dbReference type="OrthoDB" id="34624at2"/>
<gene>
    <name evidence="3" type="ORF">CU635_10495</name>
    <name evidence="4" type="ORF">CVD25_10700</name>
</gene>
<dbReference type="GO" id="GO:0003677">
    <property type="term" value="F:DNA binding"/>
    <property type="evidence" value="ECO:0007669"/>
    <property type="project" value="InterPro"/>
</dbReference>
<organism evidence="3 5">
    <name type="scientific">Bacillus canaveralius</name>
    <dbReference type="NCBI Taxonomy" id="1403243"/>
    <lineage>
        <taxon>Bacteria</taxon>
        <taxon>Bacillati</taxon>
        <taxon>Bacillota</taxon>
        <taxon>Bacilli</taxon>
        <taxon>Bacillales</taxon>
        <taxon>Bacillaceae</taxon>
        <taxon>Bacillus</taxon>
    </lineage>
</organism>
<dbReference type="Pfam" id="PF01381">
    <property type="entry name" value="HTH_3"/>
    <property type="match status" value="1"/>
</dbReference>
<dbReference type="Proteomes" id="UP000234951">
    <property type="component" value="Unassembled WGS sequence"/>
</dbReference>
<feature type="compositionally biased region" description="Polar residues" evidence="1">
    <location>
        <begin position="77"/>
        <end position="86"/>
    </location>
</feature>
<sequence length="96" mass="10705">MIHINVERIRQARGVTKTHMAKKLNLSLQGYRHIASGSVRLDAERLKVIGLILNVNPSTFFDDKLTELVIKEIDSIGSNDSVGQPNKNKKRKPGEG</sequence>
<dbReference type="PROSITE" id="PS50943">
    <property type="entry name" value="HTH_CROC1"/>
    <property type="match status" value="1"/>
</dbReference>
<evidence type="ECO:0000313" key="3">
    <source>
        <dbReference type="EMBL" id="PLR82902.1"/>
    </source>
</evidence>
<dbReference type="InterPro" id="IPR001387">
    <property type="entry name" value="Cro/C1-type_HTH"/>
</dbReference>